<sequence length="72" mass="8026">MRRVSALGATPINAQPDRDLANFPPIDKPLPGRKVATCSALCLAQQARRLTNLDLNYRDSVQLFAMVLRRGY</sequence>
<accession>A0AAN1BIW5</accession>
<dbReference type="EMBL" id="CP020906">
    <property type="protein sequence ID" value="ARQ12105.1"/>
    <property type="molecule type" value="Genomic_DNA"/>
</dbReference>
<gene>
    <name evidence="1" type="ORF">NXC12_CH04157</name>
</gene>
<proteinExistence type="predicted"/>
<dbReference type="AlphaFoldDB" id="A0AAN1BIW5"/>
<name>A0AAN1BIW5_RHIET</name>
<organism evidence="1 2">
    <name type="scientific">Rhizobium etli</name>
    <dbReference type="NCBI Taxonomy" id="29449"/>
    <lineage>
        <taxon>Bacteria</taxon>
        <taxon>Pseudomonadati</taxon>
        <taxon>Pseudomonadota</taxon>
        <taxon>Alphaproteobacteria</taxon>
        <taxon>Hyphomicrobiales</taxon>
        <taxon>Rhizobiaceae</taxon>
        <taxon>Rhizobium/Agrobacterium group</taxon>
        <taxon>Rhizobium</taxon>
    </lineage>
</organism>
<protein>
    <submittedName>
        <fullName evidence="1">Uncharacterized protein</fullName>
    </submittedName>
</protein>
<dbReference type="Proteomes" id="UP000194159">
    <property type="component" value="Chromosome"/>
</dbReference>
<reference evidence="1 2" key="1">
    <citation type="submission" date="2017-04" db="EMBL/GenBank/DDBJ databases">
        <title>Complete genome sequences of Rhizobium genomic linages associated to common bean (phaseolus vulgaris).</title>
        <authorList>
            <person name="Santamaria R.I."/>
            <person name="Bustos P."/>
            <person name="Perez-Carrascal O."/>
            <person name="Martinez-Flores I."/>
            <person name="Juarez S."/>
            <person name="Lozano L."/>
            <person name="Miranda F."/>
            <person name="Vinuesa P."/>
            <person name="Martinez-Romero E."/>
            <person name="Cevallos M.A."/>
            <person name="Romero D."/>
            <person name="Davila G."/>
            <person name="Gonzalez V."/>
        </authorList>
    </citation>
    <scope>NUCLEOTIDE SEQUENCE [LARGE SCALE GENOMIC DNA]</scope>
    <source>
        <strain evidence="1 2">NXC12</strain>
    </source>
</reference>
<evidence type="ECO:0000313" key="1">
    <source>
        <dbReference type="EMBL" id="ARQ12105.1"/>
    </source>
</evidence>
<evidence type="ECO:0000313" key="2">
    <source>
        <dbReference type="Proteomes" id="UP000194159"/>
    </source>
</evidence>